<comment type="caution">
    <text evidence="2">The sequence shown here is derived from an EMBL/GenBank/DDBJ whole genome shotgun (WGS) entry which is preliminary data.</text>
</comment>
<keyword evidence="1" id="KW-0175">Coiled coil</keyword>
<gene>
    <name evidence="2" type="ORF">PIB30_081810</name>
</gene>
<feature type="coiled-coil region" evidence="1">
    <location>
        <begin position="100"/>
        <end position="127"/>
    </location>
</feature>
<dbReference type="EMBL" id="JASCZI010001236">
    <property type="protein sequence ID" value="MED6114594.1"/>
    <property type="molecule type" value="Genomic_DNA"/>
</dbReference>
<evidence type="ECO:0000313" key="3">
    <source>
        <dbReference type="Proteomes" id="UP001341840"/>
    </source>
</evidence>
<organism evidence="2 3">
    <name type="scientific">Stylosanthes scabra</name>
    <dbReference type="NCBI Taxonomy" id="79078"/>
    <lineage>
        <taxon>Eukaryota</taxon>
        <taxon>Viridiplantae</taxon>
        <taxon>Streptophyta</taxon>
        <taxon>Embryophyta</taxon>
        <taxon>Tracheophyta</taxon>
        <taxon>Spermatophyta</taxon>
        <taxon>Magnoliopsida</taxon>
        <taxon>eudicotyledons</taxon>
        <taxon>Gunneridae</taxon>
        <taxon>Pentapetalae</taxon>
        <taxon>rosids</taxon>
        <taxon>fabids</taxon>
        <taxon>Fabales</taxon>
        <taxon>Fabaceae</taxon>
        <taxon>Papilionoideae</taxon>
        <taxon>50 kb inversion clade</taxon>
        <taxon>dalbergioids sensu lato</taxon>
        <taxon>Dalbergieae</taxon>
        <taxon>Pterocarpus clade</taxon>
        <taxon>Stylosanthes</taxon>
    </lineage>
</organism>
<name>A0ABU6QRF4_9FABA</name>
<proteinExistence type="predicted"/>
<accession>A0ABU6QRF4</accession>
<evidence type="ECO:0000256" key="1">
    <source>
        <dbReference type="SAM" id="Coils"/>
    </source>
</evidence>
<protein>
    <submittedName>
        <fullName evidence="2">Uncharacterized protein</fullName>
    </submittedName>
</protein>
<sequence length="154" mass="17642">MVADKGSEDLTHFGVKITHSQLWLRPEDYGQSPADVKLVTEAGTLAVSRFMQVMGPRMMSMGRTQEKMLLKMFEEKAVVSKMESLLKEKEDIVSSLTATIETKEYESNVFKNRMENLEKQLNEQRVLFESKVAGLEVDLKEKIEQGYEMVCSRI</sequence>
<keyword evidence="3" id="KW-1185">Reference proteome</keyword>
<reference evidence="2 3" key="1">
    <citation type="journal article" date="2023" name="Plants (Basel)">
        <title>Bridging the Gap: Combining Genomics and Transcriptomics Approaches to Understand Stylosanthes scabra, an Orphan Legume from the Brazilian Caatinga.</title>
        <authorList>
            <person name="Ferreira-Neto J.R.C."/>
            <person name="da Silva M.D."/>
            <person name="Binneck E."/>
            <person name="de Melo N.F."/>
            <person name="da Silva R.H."/>
            <person name="de Melo A.L.T.M."/>
            <person name="Pandolfi V."/>
            <person name="Bustamante F.O."/>
            <person name="Brasileiro-Vidal A.C."/>
            <person name="Benko-Iseppon A.M."/>
        </authorList>
    </citation>
    <scope>NUCLEOTIDE SEQUENCE [LARGE SCALE GENOMIC DNA]</scope>
    <source>
        <tissue evidence="2">Leaves</tissue>
    </source>
</reference>
<evidence type="ECO:0000313" key="2">
    <source>
        <dbReference type="EMBL" id="MED6114594.1"/>
    </source>
</evidence>
<dbReference type="Proteomes" id="UP001341840">
    <property type="component" value="Unassembled WGS sequence"/>
</dbReference>